<proteinExistence type="predicted"/>
<dbReference type="SUPFAM" id="SSF47095">
    <property type="entry name" value="HMG-box"/>
    <property type="match status" value="1"/>
</dbReference>
<sequence>MEEITSLVEKLLSKKKSGRLPNKFILYRTFYVKYLKENNIHIPMNQVSKIVSLSWKSEPYHVKETYTKISNEIEELYNQMVGTNHLMKNQSSLDEHLSTTSQLPIDEFDFSNESYSNPFVTILSYPSYPLGESLFNPPFVLIPPYPPYPLYNQLYQEEYTNIPTFYMNDEVDNFTFDILNETSSAENEISNQQLLSLHSFYQ</sequence>
<evidence type="ECO:0000313" key="2">
    <source>
        <dbReference type="EMBL" id="CAG8446538.1"/>
    </source>
</evidence>
<dbReference type="InterPro" id="IPR036910">
    <property type="entry name" value="HMG_box_dom_sf"/>
</dbReference>
<comment type="caution">
    <text evidence="2">The sequence shown here is derived from an EMBL/GenBank/DDBJ whole genome shotgun (WGS) entry which is preliminary data.</text>
</comment>
<dbReference type="EMBL" id="CAJVPV010000202">
    <property type="protein sequence ID" value="CAG8446538.1"/>
    <property type="molecule type" value="Genomic_DNA"/>
</dbReference>
<dbReference type="Pfam" id="PF00505">
    <property type="entry name" value="HMG_box"/>
    <property type="match status" value="1"/>
</dbReference>
<accession>A0A9N8VDY9</accession>
<dbReference type="AlphaFoldDB" id="A0A9N8VDY9"/>
<protein>
    <submittedName>
        <fullName evidence="2">17510_t:CDS:1</fullName>
    </submittedName>
</protein>
<dbReference type="Proteomes" id="UP000789342">
    <property type="component" value="Unassembled WGS sequence"/>
</dbReference>
<organism evidence="2 3">
    <name type="scientific">Acaulospora morrowiae</name>
    <dbReference type="NCBI Taxonomy" id="94023"/>
    <lineage>
        <taxon>Eukaryota</taxon>
        <taxon>Fungi</taxon>
        <taxon>Fungi incertae sedis</taxon>
        <taxon>Mucoromycota</taxon>
        <taxon>Glomeromycotina</taxon>
        <taxon>Glomeromycetes</taxon>
        <taxon>Diversisporales</taxon>
        <taxon>Acaulosporaceae</taxon>
        <taxon>Acaulospora</taxon>
    </lineage>
</organism>
<dbReference type="Gene3D" id="1.10.30.10">
    <property type="entry name" value="High mobility group box domain"/>
    <property type="match status" value="1"/>
</dbReference>
<dbReference type="InterPro" id="IPR009071">
    <property type="entry name" value="HMG_box_dom"/>
</dbReference>
<dbReference type="OrthoDB" id="2325316at2759"/>
<feature type="domain" description="HMG box" evidence="1">
    <location>
        <begin position="21"/>
        <end position="80"/>
    </location>
</feature>
<keyword evidence="3" id="KW-1185">Reference proteome</keyword>
<gene>
    <name evidence="2" type="ORF">AMORRO_LOCUS645</name>
</gene>
<evidence type="ECO:0000259" key="1">
    <source>
        <dbReference type="Pfam" id="PF00505"/>
    </source>
</evidence>
<name>A0A9N8VDY9_9GLOM</name>
<evidence type="ECO:0000313" key="3">
    <source>
        <dbReference type="Proteomes" id="UP000789342"/>
    </source>
</evidence>
<reference evidence="2" key="1">
    <citation type="submission" date="2021-06" db="EMBL/GenBank/DDBJ databases">
        <authorList>
            <person name="Kallberg Y."/>
            <person name="Tangrot J."/>
            <person name="Rosling A."/>
        </authorList>
    </citation>
    <scope>NUCLEOTIDE SEQUENCE</scope>
    <source>
        <strain evidence="2">CL551</strain>
    </source>
</reference>